<dbReference type="InterPro" id="IPR004148">
    <property type="entry name" value="BAR_dom"/>
</dbReference>
<feature type="domain" description="BAR" evidence="4">
    <location>
        <begin position="39"/>
        <end position="309"/>
    </location>
</feature>
<dbReference type="CDD" id="cd00174">
    <property type="entry name" value="SH3"/>
    <property type="match status" value="1"/>
</dbReference>
<keyword evidence="1 2" id="KW-0728">SH3 domain</keyword>
<reference evidence="5 6" key="1">
    <citation type="journal article" date="2016" name="Proc. Natl. Acad. Sci. U.S.A.">
        <title>Comparative genomics of biotechnologically important yeasts.</title>
        <authorList>
            <person name="Riley R."/>
            <person name="Haridas S."/>
            <person name="Wolfe K.H."/>
            <person name="Lopes M.R."/>
            <person name="Hittinger C.T."/>
            <person name="Goeker M."/>
            <person name="Salamov A.A."/>
            <person name="Wisecaver J.H."/>
            <person name="Long T.M."/>
            <person name="Calvey C.H."/>
            <person name="Aerts A.L."/>
            <person name="Barry K.W."/>
            <person name="Choi C."/>
            <person name="Clum A."/>
            <person name="Coughlan A.Y."/>
            <person name="Deshpande S."/>
            <person name="Douglass A.P."/>
            <person name="Hanson S.J."/>
            <person name="Klenk H.-P."/>
            <person name="LaButti K.M."/>
            <person name="Lapidus A."/>
            <person name="Lindquist E.A."/>
            <person name="Lipzen A.M."/>
            <person name="Meier-Kolthoff J.P."/>
            <person name="Ohm R.A."/>
            <person name="Otillar R.P."/>
            <person name="Pangilinan J.L."/>
            <person name="Peng Y."/>
            <person name="Rokas A."/>
            <person name="Rosa C.A."/>
            <person name="Scheuner C."/>
            <person name="Sibirny A.A."/>
            <person name="Slot J.C."/>
            <person name="Stielow J.B."/>
            <person name="Sun H."/>
            <person name="Kurtzman C.P."/>
            <person name="Blackwell M."/>
            <person name="Grigoriev I.V."/>
            <person name="Jeffries T.W."/>
        </authorList>
    </citation>
    <scope>NUCLEOTIDE SEQUENCE [LARGE SCALE GENOMIC DNA]</scope>
    <source>
        <strain evidence="6">ATCC 58044 / CBS 1984 / NCYC 433 / NRRL Y-366-8</strain>
    </source>
</reference>
<sequence>MDQINEIDNKVQCVVHEFRNDQDWVNIKRSMVRVPQILKQKINIGHQLPKDETFESLYLKFQEMDEDVIALETEVNRYAGYVRSFIKHSFLIGESMAEVFNPNLEKLGRQGDESPASKALRLNIEEDYSKFVVTKRYVEQAVKIKSQICSDLDLITNNVQIPLTRLAGEFKKIKRYVKERDFALLDVNKYYNDFHSLDSKEKSSLTLKQEQNLIRYEKNFEISKLKFEKINDSLKNELPQFFNLVHQFIHPLLVLFYYLQLTVHFQFQQNFGELSSVKFKPEKLKNKDLKTFIDGLVEQFHSEYDSTKQITDTLDITCGNLLSSVITSPEQEQSFEEQNDLISQVTETESVPTINNFCIAKYNYKAEQDGDLSFKKGDRIKLLDQKLKEWWKGELDGRVGLFPYNYVQFERN</sequence>
<dbReference type="InterPro" id="IPR001452">
    <property type="entry name" value="SH3_domain"/>
</dbReference>
<keyword evidence="6" id="KW-1185">Reference proteome</keyword>
<dbReference type="PANTHER" id="PTHR47174">
    <property type="entry name" value="BRIDGING INTEGRATOR 3"/>
    <property type="match status" value="1"/>
</dbReference>
<dbReference type="OrthoDB" id="10255128at2759"/>
<evidence type="ECO:0000256" key="1">
    <source>
        <dbReference type="ARBA" id="ARBA00022443"/>
    </source>
</evidence>
<dbReference type="PROSITE" id="PS51021">
    <property type="entry name" value="BAR"/>
    <property type="match status" value="1"/>
</dbReference>
<dbReference type="SUPFAM" id="SSF50044">
    <property type="entry name" value="SH3-domain"/>
    <property type="match status" value="1"/>
</dbReference>
<dbReference type="Proteomes" id="UP000094112">
    <property type="component" value="Unassembled WGS sequence"/>
</dbReference>
<dbReference type="GO" id="GO:0097320">
    <property type="term" value="P:plasma membrane tubulation"/>
    <property type="evidence" value="ECO:0007669"/>
    <property type="project" value="TreeGrafter"/>
</dbReference>
<evidence type="ECO:0000313" key="5">
    <source>
        <dbReference type="EMBL" id="ODQ59824.1"/>
    </source>
</evidence>
<feature type="domain" description="SH3" evidence="3">
    <location>
        <begin position="353"/>
        <end position="412"/>
    </location>
</feature>
<dbReference type="SMART" id="SM00721">
    <property type="entry name" value="BAR"/>
    <property type="match status" value="1"/>
</dbReference>
<dbReference type="Pfam" id="PF00018">
    <property type="entry name" value="SH3_1"/>
    <property type="match status" value="1"/>
</dbReference>
<dbReference type="InterPro" id="IPR027267">
    <property type="entry name" value="AH/BAR_dom_sf"/>
</dbReference>
<dbReference type="SUPFAM" id="SSF103657">
    <property type="entry name" value="BAR/IMD domain-like"/>
    <property type="match status" value="1"/>
</dbReference>
<dbReference type="InterPro" id="IPR036028">
    <property type="entry name" value="SH3-like_dom_sf"/>
</dbReference>
<dbReference type="FunFam" id="2.30.30.40:FF:000072">
    <property type="entry name" value="Unconventional Myosin IB"/>
    <property type="match status" value="1"/>
</dbReference>
<dbReference type="PROSITE" id="PS50002">
    <property type="entry name" value="SH3"/>
    <property type="match status" value="1"/>
</dbReference>
<protein>
    <recommendedName>
        <fullName evidence="7">SH3 domain-containing protein</fullName>
    </recommendedName>
</protein>
<dbReference type="Gene3D" id="2.30.30.40">
    <property type="entry name" value="SH3 Domains"/>
    <property type="match status" value="1"/>
</dbReference>
<dbReference type="InterPro" id="IPR046982">
    <property type="entry name" value="BIN3/RVS161-like"/>
</dbReference>
<dbReference type="GO" id="GO:0005737">
    <property type="term" value="C:cytoplasm"/>
    <property type="evidence" value="ECO:0007669"/>
    <property type="project" value="InterPro"/>
</dbReference>
<dbReference type="EMBL" id="KV454210">
    <property type="protein sequence ID" value="ODQ59824.1"/>
    <property type="molecule type" value="Genomic_DNA"/>
</dbReference>
<dbReference type="AlphaFoldDB" id="A0A1E3P3P4"/>
<dbReference type="GeneID" id="30200604"/>
<gene>
    <name evidence="5" type="ORF">WICANDRAFT_62411</name>
</gene>
<dbReference type="GO" id="GO:0015629">
    <property type="term" value="C:actin cytoskeleton"/>
    <property type="evidence" value="ECO:0007669"/>
    <property type="project" value="TreeGrafter"/>
</dbReference>
<dbReference type="PRINTS" id="PR00452">
    <property type="entry name" value="SH3DOMAIN"/>
</dbReference>
<dbReference type="Gene3D" id="1.20.1270.60">
    <property type="entry name" value="Arfaptin homology (AH) domain/BAR domain"/>
    <property type="match status" value="1"/>
</dbReference>
<dbReference type="PRINTS" id="PR00499">
    <property type="entry name" value="P67PHOX"/>
</dbReference>
<evidence type="ECO:0000256" key="2">
    <source>
        <dbReference type="PROSITE-ProRule" id="PRU00192"/>
    </source>
</evidence>
<dbReference type="RefSeq" id="XP_019039031.1">
    <property type="nucleotide sequence ID" value="XM_019183358.1"/>
</dbReference>
<dbReference type="GO" id="GO:0051666">
    <property type="term" value="P:actin cortical patch localization"/>
    <property type="evidence" value="ECO:0007669"/>
    <property type="project" value="InterPro"/>
</dbReference>
<evidence type="ECO:0000313" key="6">
    <source>
        <dbReference type="Proteomes" id="UP000094112"/>
    </source>
</evidence>
<accession>A0A1E3P3P4</accession>
<evidence type="ECO:0000259" key="3">
    <source>
        <dbReference type="PROSITE" id="PS50002"/>
    </source>
</evidence>
<organism evidence="5 6">
    <name type="scientific">Wickerhamomyces anomalus (strain ATCC 58044 / CBS 1984 / NCYC 433 / NRRL Y-366-8)</name>
    <name type="common">Yeast</name>
    <name type="synonym">Hansenula anomala</name>
    <dbReference type="NCBI Taxonomy" id="683960"/>
    <lineage>
        <taxon>Eukaryota</taxon>
        <taxon>Fungi</taxon>
        <taxon>Dikarya</taxon>
        <taxon>Ascomycota</taxon>
        <taxon>Saccharomycotina</taxon>
        <taxon>Saccharomycetes</taxon>
        <taxon>Phaffomycetales</taxon>
        <taxon>Wickerhamomycetaceae</taxon>
        <taxon>Wickerhamomyces</taxon>
    </lineage>
</organism>
<dbReference type="GO" id="GO:0008289">
    <property type="term" value="F:lipid binding"/>
    <property type="evidence" value="ECO:0007669"/>
    <property type="project" value="TreeGrafter"/>
</dbReference>
<dbReference type="SMART" id="SM00326">
    <property type="entry name" value="SH3"/>
    <property type="match status" value="1"/>
</dbReference>
<dbReference type="PANTHER" id="PTHR47174:SF1">
    <property type="entry name" value="REDUCED VIABILITY UPON STARVATION PROTEIN 167"/>
    <property type="match status" value="1"/>
</dbReference>
<evidence type="ECO:0000259" key="4">
    <source>
        <dbReference type="PROSITE" id="PS51021"/>
    </source>
</evidence>
<evidence type="ECO:0008006" key="7">
    <source>
        <dbReference type="Google" id="ProtNLM"/>
    </source>
</evidence>
<dbReference type="GO" id="GO:0006897">
    <property type="term" value="P:endocytosis"/>
    <property type="evidence" value="ECO:0007669"/>
    <property type="project" value="InterPro"/>
</dbReference>
<dbReference type="Pfam" id="PF03114">
    <property type="entry name" value="BAR"/>
    <property type="match status" value="1"/>
</dbReference>
<name>A0A1E3P3P4_WICAA</name>
<dbReference type="STRING" id="683960.A0A1E3P3P4"/>
<proteinExistence type="predicted"/>